<dbReference type="eggNOG" id="COG3760">
    <property type="taxonomic scope" value="Bacteria"/>
</dbReference>
<sequence>MSFSFKNAKVFIDARLFNIRVPKSTFCDTIKQAKKGAIFMSEQKQRVYDALNKLGIKYEVVEHEPVHTMEDMDRLGLPEKGTLCKNLFLRDAKGKRHFLITCDENAKVDLKSLGRQLGAGNLSFASEERLEKYLGLKQGSVSPFGLMNDTDHAVEFFIDKNLSKCKSLGIHPLENTATVFLSFKDLDKFLWNLDVDVMKIKL</sequence>
<dbReference type="SUPFAM" id="SSF55826">
    <property type="entry name" value="YbaK/ProRS associated domain"/>
    <property type="match status" value="1"/>
</dbReference>
<comment type="similarity">
    <text evidence="1">Belongs to the PRORSD1 family.</text>
</comment>
<reference evidence="3 4" key="1">
    <citation type="submission" date="2007-10" db="EMBL/GenBank/DDBJ databases">
        <title>Draft genome sequence of Dorea formicigenerans(ATCC 27755).</title>
        <authorList>
            <person name="Sudarsanam P."/>
            <person name="Ley R."/>
            <person name="Guruge J."/>
            <person name="Turnbaugh P.J."/>
            <person name="Mahowald M."/>
            <person name="Liep D."/>
            <person name="Gordon J."/>
        </authorList>
    </citation>
    <scope>NUCLEOTIDE SEQUENCE [LARGE SCALE GENOMIC DNA]</scope>
    <source>
        <strain evidence="3 4">ATCC 27755</strain>
    </source>
</reference>
<dbReference type="STRING" id="411461.DORFOR_02314"/>
<dbReference type="Proteomes" id="UP000005359">
    <property type="component" value="Unassembled WGS sequence"/>
</dbReference>
<evidence type="ECO:0000313" key="4">
    <source>
        <dbReference type="Proteomes" id="UP000005359"/>
    </source>
</evidence>
<dbReference type="GO" id="GO:0016874">
    <property type="term" value="F:ligase activity"/>
    <property type="evidence" value="ECO:0007669"/>
    <property type="project" value="UniProtKB-KW"/>
</dbReference>
<comment type="caution">
    <text evidence="3">The sequence shown here is derived from an EMBL/GenBank/DDBJ whole genome shotgun (WGS) entry which is preliminary data.</text>
</comment>
<dbReference type="Pfam" id="PF04073">
    <property type="entry name" value="tRNA_edit"/>
    <property type="match status" value="1"/>
</dbReference>
<name>B0G7Q9_9FIRM</name>
<dbReference type="GO" id="GO:0002161">
    <property type="term" value="F:aminoacyl-tRNA deacylase activity"/>
    <property type="evidence" value="ECO:0007669"/>
    <property type="project" value="InterPro"/>
</dbReference>
<evidence type="ECO:0000256" key="1">
    <source>
        <dbReference type="ARBA" id="ARBA00010201"/>
    </source>
</evidence>
<dbReference type="AlphaFoldDB" id="B0G7Q9"/>
<reference evidence="3 4" key="2">
    <citation type="submission" date="2007-10" db="EMBL/GenBank/DDBJ databases">
        <authorList>
            <person name="Fulton L."/>
            <person name="Clifton S."/>
            <person name="Fulton B."/>
            <person name="Xu J."/>
            <person name="Minx P."/>
            <person name="Pepin K.H."/>
            <person name="Johnson M."/>
            <person name="Thiruvilangam P."/>
            <person name="Bhonagiri V."/>
            <person name="Nash W.E."/>
            <person name="Wang C."/>
            <person name="Mardis E.R."/>
            <person name="Wilson R.K."/>
        </authorList>
    </citation>
    <scope>NUCLEOTIDE SEQUENCE [LARGE SCALE GENOMIC DNA]</scope>
    <source>
        <strain evidence="3 4">ATCC 27755</strain>
    </source>
</reference>
<feature type="domain" description="YbaK/aminoacyl-tRNA synthetase-associated" evidence="2">
    <location>
        <begin position="63"/>
        <end position="189"/>
    </location>
</feature>
<dbReference type="InterPro" id="IPR007214">
    <property type="entry name" value="YbaK/aa-tRNA-synth-assoc-dom"/>
</dbReference>
<evidence type="ECO:0000259" key="2">
    <source>
        <dbReference type="Pfam" id="PF04073"/>
    </source>
</evidence>
<dbReference type="PaxDb" id="411461-DORFOR_02314"/>
<dbReference type="PANTHER" id="PTHR31423">
    <property type="entry name" value="YBAK DOMAIN-CONTAINING PROTEIN"/>
    <property type="match status" value="1"/>
</dbReference>
<dbReference type="InterPro" id="IPR036754">
    <property type="entry name" value="YbaK/aa-tRNA-synt-asso_dom_sf"/>
</dbReference>
<gene>
    <name evidence="3" type="ORF">DORFOR_02314</name>
</gene>
<keyword evidence="3" id="KW-0436">Ligase</keyword>
<proteinExistence type="inferred from homology"/>
<protein>
    <submittedName>
        <fullName evidence="3">YbaK/proline--tRNA ligase associated domain protein</fullName>
    </submittedName>
</protein>
<dbReference type="PANTHER" id="PTHR31423:SF3">
    <property type="entry name" value="PROLYL-TRNA SYNTHETASE ASSOCIATED DOMAIN-CONTAINING PROTEIN 1-RELATED"/>
    <property type="match status" value="1"/>
</dbReference>
<dbReference type="EMBL" id="AAXA02000015">
    <property type="protein sequence ID" value="EDR45713.1"/>
    <property type="molecule type" value="Genomic_DNA"/>
</dbReference>
<dbReference type="Gene3D" id="3.90.960.10">
    <property type="entry name" value="YbaK/aminoacyl-tRNA synthetase-associated domain"/>
    <property type="match status" value="1"/>
</dbReference>
<dbReference type="CDD" id="cd04335">
    <property type="entry name" value="PrdX_deacylase"/>
    <property type="match status" value="1"/>
</dbReference>
<dbReference type="FunFam" id="3.90.960.10:FF:000005">
    <property type="entry name" value="Putative prolyl-tRNA synthetase"/>
    <property type="match status" value="1"/>
</dbReference>
<accession>B0G7Q9</accession>
<evidence type="ECO:0000313" key="3">
    <source>
        <dbReference type="EMBL" id="EDR45713.1"/>
    </source>
</evidence>
<dbReference type="InterPro" id="IPR040285">
    <property type="entry name" value="ProX/PRXD1"/>
</dbReference>
<organism evidence="3 4">
    <name type="scientific">Dorea formicigenerans ATCC 27755</name>
    <dbReference type="NCBI Taxonomy" id="411461"/>
    <lineage>
        <taxon>Bacteria</taxon>
        <taxon>Bacillati</taxon>
        <taxon>Bacillota</taxon>
        <taxon>Clostridia</taxon>
        <taxon>Lachnospirales</taxon>
        <taxon>Lachnospiraceae</taxon>
        <taxon>Dorea</taxon>
    </lineage>
</organism>